<dbReference type="PANTHER" id="PTHR35043:SF7">
    <property type="entry name" value="TRANSCRIPTION FACTOR DOMAIN-CONTAINING PROTEIN"/>
    <property type="match status" value="1"/>
</dbReference>
<dbReference type="PANTHER" id="PTHR35043">
    <property type="entry name" value="TRANSCRIPTION FACTOR DOMAIN-CONTAINING PROTEIN"/>
    <property type="match status" value="1"/>
</dbReference>
<evidence type="ECO:0000256" key="1">
    <source>
        <dbReference type="SAM" id="SignalP"/>
    </source>
</evidence>
<dbReference type="EMBL" id="KV749039">
    <property type="protein sequence ID" value="OCL11460.1"/>
    <property type="molecule type" value="Genomic_DNA"/>
</dbReference>
<dbReference type="AlphaFoldDB" id="A0A8E2F6X8"/>
<gene>
    <name evidence="2" type="ORF">AOQ84DRAFT_229285</name>
</gene>
<keyword evidence="3" id="KW-1185">Reference proteome</keyword>
<sequence length="280" mass="30637">MRLLDLTSLQVLLGTLASASTTFTPSCTMPPETVTFAASPSTREQENGDGCAKPKPLRRMISRVLPKAKSMTFALIVPEVLVGQAFQDWVLARRSLKLLHAQATADGTEWSLTRAFFANMGGFVLKVREEAAETPQHGKPREFLLYLNAAQPGLVRSFGIISTLPNVSSAQIEDKSKGDFFVKAIAVVQILWMLIQTIARGIKILPISQLEIAVLAFGLFPFMLEASATITAAQLAALKAVPNRIFLKGRTLRDLTLHIADPAVYPDVALVTPYGRSYYY</sequence>
<dbReference type="Proteomes" id="UP000250140">
    <property type="component" value="Unassembled WGS sequence"/>
</dbReference>
<evidence type="ECO:0000313" key="3">
    <source>
        <dbReference type="Proteomes" id="UP000250140"/>
    </source>
</evidence>
<accession>A0A8E2F6X8</accession>
<name>A0A8E2F6X8_9PEZI</name>
<evidence type="ECO:0000313" key="2">
    <source>
        <dbReference type="EMBL" id="OCL11460.1"/>
    </source>
</evidence>
<proteinExistence type="predicted"/>
<organism evidence="2 3">
    <name type="scientific">Glonium stellatum</name>
    <dbReference type="NCBI Taxonomy" id="574774"/>
    <lineage>
        <taxon>Eukaryota</taxon>
        <taxon>Fungi</taxon>
        <taxon>Dikarya</taxon>
        <taxon>Ascomycota</taxon>
        <taxon>Pezizomycotina</taxon>
        <taxon>Dothideomycetes</taxon>
        <taxon>Pleosporomycetidae</taxon>
        <taxon>Gloniales</taxon>
        <taxon>Gloniaceae</taxon>
        <taxon>Glonium</taxon>
    </lineage>
</organism>
<feature type="chain" id="PRO_5034211394" evidence="1">
    <location>
        <begin position="20"/>
        <end position="280"/>
    </location>
</feature>
<feature type="signal peptide" evidence="1">
    <location>
        <begin position="1"/>
        <end position="19"/>
    </location>
</feature>
<reference evidence="2 3" key="1">
    <citation type="journal article" date="2016" name="Nat. Commun.">
        <title>Ectomycorrhizal ecology is imprinted in the genome of the dominant symbiotic fungus Cenococcum geophilum.</title>
        <authorList>
            <consortium name="DOE Joint Genome Institute"/>
            <person name="Peter M."/>
            <person name="Kohler A."/>
            <person name="Ohm R.A."/>
            <person name="Kuo A."/>
            <person name="Krutzmann J."/>
            <person name="Morin E."/>
            <person name="Arend M."/>
            <person name="Barry K.W."/>
            <person name="Binder M."/>
            <person name="Choi C."/>
            <person name="Clum A."/>
            <person name="Copeland A."/>
            <person name="Grisel N."/>
            <person name="Haridas S."/>
            <person name="Kipfer T."/>
            <person name="LaButti K."/>
            <person name="Lindquist E."/>
            <person name="Lipzen A."/>
            <person name="Maire R."/>
            <person name="Meier B."/>
            <person name="Mihaltcheva S."/>
            <person name="Molinier V."/>
            <person name="Murat C."/>
            <person name="Poggeler S."/>
            <person name="Quandt C.A."/>
            <person name="Sperisen C."/>
            <person name="Tritt A."/>
            <person name="Tisserant E."/>
            <person name="Crous P.W."/>
            <person name="Henrissat B."/>
            <person name="Nehls U."/>
            <person name="Egli S."/>
            <person name="Spatafora J.W."/>
            <person name="Grigoriev I.V."/>
            <person name="Martin F.M."/>
        </authorList>
    </citation>
    <scope>NUCLEOTIDE SEQUENCE [LARGE SCALE GENOMIC DNA]</scope>
    <source>
        <strain evidence="2 3">CBS 207.34</strain>
    </source>
</reference>
<dbReference type="OrthoDB" id="3061561at2759"/>
<protein>
    <submittedName>
        <fullName evidence="2">Uncharacterized protein</fullName>
    </submittedName>
</protein>
<keyword evidence="1" id="KW-0732">Signal</keyword>